<feature type="compositionally biased region" description="Basic and acidic residues" evidence="8">
    <location>
        <begin position="169"/>
        <end position="187"/>
    </location>
</feature>
<dbReference type="GO" id="GO:0005737">
    <property type="term" value="C:cytoplasm"/>
    <property type="evidence" value="ECO:0007669"/>
    <property type="project" value="TreeGrafter"/>
</dbReference>
<dbReference type="AlphaFoldDB" id="A0AAW1PU04"/>
<evidence type="ECO:0000256" key="4">
    <source>
        <dbReference type="ARBA" id="ARBA00023125"/>
    </source>
</evidence>
<evidence type="ECO:0000256" key="3">
    <source>
        <dbReference type="ARBA" id="ARBA00022840"/>
    </source>
</evidence>
<dbReference type="PROSITE" id="PS51194">
    <property type="entry name" value="HELICASE_CTER"/>
    <property type="match status" value="1"/>
</dbReference>
<dbReference type="Pfam" id="PF00271">
    <property type="entry name" value="Helicase_C"/>
    <property type="match status" value="1"/>
</dbReference>
<dbReference type="SUPFAM" id="SSF52540">
    <property type="entry name" value="P-loop containing nucleoside triphosphate hydrolases"/>
    <property type="match status" value="1"/>
</dbReference>
<keyword evidence="12" id="KW-1185">Reference proteome</keyword>
<evidence type="ECO:0000256" key="7">
    <source>
        <dbReference type="ARBA" id="ARBA00034808"/>
    </source>
</evidence>
<keyword evidence="5" id="KW-0413">Isomerase</keyword>
<organism evidence="11 12">
    <name type="scientific">[Myrmecia] bisecta</name>
    <dbReference type="NCBI Taxonomy" id="41462"/>
    <lineage>
        <taxon>Eukaryota</taxon>
        <taxon>Viridiplantae</taxon>
        <taxon>Chlorophyta</taxon>
        <taxon>core chlorophytes</taxon>
        <taxon>Trebouxiophyceae</taxon>
        <taxon>Trebouxiales</taxon>
        <taxon>Trebouxiaceae</taxon>
        <taxon>Myrmecia</taxon>
    </lineage>
</organism>
<evidence type="ECO:0000256" key="2">
    <source>
        <dbReference type="ARBA" id="ARBA00022741"/>
    </source>
</evidence>
<evidence type="ECO:0000256" key="1">
    <source>
        <dbReference type="ARBA" id="ARBA00005446"/>
    </source>
</evidence>
<evidence type="ECO:0000313" key="12">
    <source>
        <dbReference type="Proteomes" id="UP001489004"/>
    </source>
</evidence>
<gene>
    <name evidence="11" type="ORF">WJX72_006894</name>
</gene>
<dbReference type="EC" id="5.6.2.4" evidence="7"/>
<feature type="compositionally biased region" description="Low complexity" evidence="8">
    <location>
        <begin position="126"/>
        <end position="138"/>
    </location>
</feature>
<feature type="region of interest" description="Disordered" evidence="8">
    <location>
        <begin position="25"/>
        <end position="207"/>
    </location>
</feature>
<name>A0AAW1PU04_9CHLO</name>
<proteinExistence type="inferred from homology"/>
<dbReference type="PRINTS" id="PR00929">
    <property type="entry name" value="ATHOOK"/>
</dbReference>
<dbReference type="GO" id="GO:0009378">
    <property type="term" value="F:four-way junction helicase activity"/>
    <property type="evidence" value="ECO:0007669"/>
    <property type="project" value="TreeGrafter"/>
</dbReference>
<dbReference type="SMART" id="SM00490">
    <property type="entry name" value="HELICc"/>
    <property type="match status" value="1"/>
</dbReference>
<dbReference type="InterPro" id="IPR017956">
    <property type="entry name" value="AT_hook_DNA-bd_motif"/>
</dbReference>
<dbReference type="Proteomes" id="UP001489004">
    <property type="component" value="Unassembled WGS sequence"/>
</dbReference>
<dbReference type="GO" id="GO:0043138">
    <property type="term" value="F:3'-5' DNA helicase activity"/>
    <property type="evidence" value="ECO:0007669"/>
    <property type="project" value="UniProtKB-EC"/>
</dbReference>
<dbReference type="PANTHER" id="PTHR13710:SF105">
    <property type="entry name" value="ATP-DEPENDENT DNA HELICASE Q1"/>
    <property type="match status" value="1"/>
</dbReference>
<reference evidence="11 12" key="1">
    <citation type="journal article" date="2024" name="Nat. Commun.">
        <title>Phylogenomics reveals the evolutionary origins of lichenization in chlorophyte algae.</title>
        <authorList>
            <person name="Puginier C."/>
            <person name="Libourel C."/>
            <person name="Otte J."/>
            <person name="Skaloud P."/>
            <person name="Haon M."/>
            <person name="Grisel S."/>
            <person name="Petersen M."/>
            <person name="Berrin J.G."/>
            <person name="Delaux P.M."/>
            <person name="Dal Grande F."/>
            <person name="Keller J."/>
        </authorList>
    </citation>
    <scope>NUCLEOTIDE SEQUENCE [LARGE SCALE GENOMIC DNA]</scope>
    <source>
        <strain evidence="11 12">SAG 2043</strain>
    </source>
</reference>
<dbReference type="InterPro" id="IPR027417">
    <property type="entry name" value="P-loop_NTPase"/>
</dbReference>
<sequence length="764" mass="83625">MSSRVEDGHAAAQLVNAEHELQELASKYNLSTEPKRGRPSAQQKKFNMLRAEVDSLRKQLQGSKHSAPPDVHDNNEAAATKGAFKPGGSSDDAATSVEDDPENPLMKQGVKPAEPAKKKRGRPSNAVKAARAVLAAQAGGSESPKKKRGRPSNAEKAAHAALADGIEPATKKLDAPQTGGKEERLDTMPEPAKKKRGRPPKAKTIGESTQQAAGTLLTMDPPPQGSPSVQILNLLASHGKQEALNLAGSDQRALDALAKMHPAALQTMRSGRSDVRQSMPPSGGGKSLCYQLPAVVRGGLNLVVAPMLALICDQIDQLQELHIAAISLTSKTPESEVADVCERIGRDEDLRLLYVTPEQVTGHAGLRAKLEVLAQEGRLSRIVIDEAQCCSRSSWDGALRPGTRELGVLKRLFPDVPALALTSAITEDMRKEVCSILGIQGCEIFRGGMDRPNLFYEVRNKPTSSKLHFELNQQILNNGIKSHFYHADMKAKQRERIHKRWTKGTLKVVVATMAFGLGINKRDVRFVIHRSMPQSMELFYQETGRAGRDGQPAHCLLFYRFLDVLQQDAFDNFDVYPVMYYAAARSTCRRVLIGRRFGVPLTKCNSMCDCCARQSPVVTKDMTAAAVSVVSEVDKLASTNQRVTLRDLTAWWKLRKDENAEELKDERLLEQLFCKKYLELGKDDGAYNKHAYLTCTTKAAQLTAGGATVSVEYTDDSPQDNPWLNLTWLRLLKIYPEASAALLASTTPAANTAIGNAVSRHGRH</sequence>
<dbReference type="GO" id="GO:0003677">
    <property type="term" value="F:DNA binding"/>
    <property type="evidence" value="ECO:0007669"/>
    <property type="project" value="UniProtKB-KW"/>
</dbReference>
<dbReference type="InterPro" id="IPR001650">
    <property type="entry name" value="Helicase_C-like"/>
</dbReference>
<comment type="similarity">
    <text evidence="1">Belongs to the helicase family. RecQ subfamily.</text>
</comment>
<feature type="domain" description="Helicase C-terminal" evidence="10">
    <location>
        <begin position="440"/>
        <end position="584"/>
    </location>
</feature>
<dbReference type="Pfam" id="PF00270">
    <property type="entry name" value="DEAD"/>
    <property type="match status" value="1"/>
</dbReference>
<dbReference type="InterPro" id="IPR036388">
    <property type="entry name" value="WH-like_DNA-bd_sf"/>
</dbReference>
<dbReference type="InterPro" id="IPR011545">
    <property type="entry name" value="DEAD/DEAH_box_helicase_dom"/>
</dbReference>
<protein>
    <recommendedName>
        <fullName evidence="7">DNA 3'-5' helicase</fullName>
        <ecNumber evidence="7">5.6.2.4</ecNumber>
    </recommendedName>
</protein>
<dbReference type="Gene3D" id="3.40.50.300">
    <property type="entry name" value="P-loop containing nucleotide triphosphate hydrolases"/>
    <property type="match status" value="2"/>
</dbReference>
<evidence type="ECO:0000259" key="10">
    <source>
        <dbReference type="PROSITE" id="PS51194"/>
    </source>
</evidence>
<dbReference type="SMART" id="SM00384">
    <property type="entry name" value="AT_hook"/>
    <property type="match status" value="3"/>
</dbReference>
<dbReference type="GO" id="GO:0000724">
    <property type="term" value="P:double-strand break repair via homologous recombination"/>
    <property type="evidence" value="ECO:0007669"/>
    <property type="project" value="TreeGrafter"/>
</dbReference>
<keyword evidence="4" id="KW-0238">DNA-binding</keyword>
<dbReference type="GO" id="GO:0005694">
    <property type="term" value="C:chromosome"/>
    <property type="evidence" value="ECO:0007669"/>
    <property type="project" value="TreeGrafter"/>
</dbReference>
<evidence type="ECO:0000256" key="8">
    <source>
        <dbReference type="SAM" id="MobiDB-lite"/>
    </source>
</evidence>
<dbReference type="GO" id="GO:0016592">
    <property type="term" value="C:mediator complex"/>
    <property type="evidence" value="ECO:0007669"/>
    <property type="project" value="TreeGrafter"/>
</dbReference>
<keyword evidence="3" id="KW-0067">ATP-binding</keyword>
<evidence type="ECO:0000259" key="9">
    <source>
        <dbReference type="PROSITE" id="PS51192"/>
    </source>
</evidence>
<feature type="domain" description="Helicase ATP-binding" evidence="9">
    <location>
        <begin position="281"/>
        <end position="443"/>
    </location>
</feature>
<keyword evidence="2" id="KW-0547">Nucleotide-binding</keyword>
<evidence type="ECO:0000256" key="6">
    <source>
        <dbReference type="ARBA" id="ARBA00034617"/>
    </source>
</evidence>
<dbReference type="EMBL" id="JALJOR010000009">
    <property type="protein sequence ID" value="KAK9811609.1"/>
    <property type="molecule type" value="Genomic_DNA"/>
</dbReference>
<accession>A0AAW1PU04</accession>
<dbReference type="Pfam" id="PF02178">
    <property type="entry name" value="AT_hook"/>
    <property type="match status" value="3"/>
</dbReference>
<comment type="caution">
    <text evidence="11">The sequence shown here is derived from an EMBL/GenBank/DDBJ whole genome shotgun (WGS) entry which is preliminary data.</text>
</comment>
<dbReference type="GO" id="GO:0005524">
    <property type="term" value="F:ATP binding"/>
    <property type="evidence" value="ECO:0007669"/>
    <property type="project" value="UniProtKB-KW"/>
</dbReference>
<dbReference type="Gene3D" id="1.10.10.10">
    <property type="entry name" value="Winged helix-like DNA-binding domain superfamily/Winged helix DNA-binding domain"/>
    <property type="match status" value="1"/>
</dbReference>
<comment type="catalytic activity">
    <reaction evidence="6">
        <text>Couples ATP hydrolysis with the unwinding of duplex DNA by translocating in the 3'-5' direction.</text>
        <dbReference type="EC" id="5.6.2.4"/>
    </reaction>
</comment>
<evidence type="ECO:0000313" key="11">
    <source>
        <dbReference type="EMBL" id="KAK9811609.1"/>
    </source>
</evidence>
<dbReference type="PROSITE" id="PS51192">
    <property type="entry name" value="HELICASE_ATP_BIND_1"/>
    <property type="match status" value="1"/>
</dbReference>
<evidence type="ECO:0000256" key="5">
    <source>
        <dbReference type="ARBA" id="ARBA00023235"/>
    </source>
</evidence>
<dbReference type="PANTHER" id="PTHR13710">
    <property type="entry name" value="DNA HELICASE RECQ FAMILY MEMBER"/>
    <property type="match status" value="1"/>
</dbReference>
<dbReference type="InterPro" id="IPR014001">
    <property type="entry name" value="Helicase_ATP-bd"/>
</dbReference>